<keyword evidence="1" id="KW-1133">Transmembrane helix</keyword>
<dbReference type="Proteomes" id="UP001501844">
    <property type="component" value="Unassembled WGS sequence"/>
</dbReference>
<name>A0ABP8FG70_9BACT</name>
<dbReference type="EMBL" id="BAABGX010000002">
    <property type="protein sequence ID" value="GAA4303111.1"/>
    <property type="molecule type" value="Genomic_DNA"/>
</dbReference>
<proteinExistence type="predicted"/>
<dbReference type="RefSeq" id="WP_345164353.1">
    <property type="nucleotide sequence ID" value="NZ_BAABGX010000002.1"/>
</dbReference>
<feature type="transmembrane region" description="Helical" evidence="1">
    <location>
        <begin position="35"/>
        <end position="54"/>
    </location>
</feature>
<sequence>MKKENIKQLLPLILLFGGLIYTSIAYLTSNVGLTWRHYLGILFALATGALYLYKLKYFKKVLGATLLIGTFNVLAFTPSITTVNISIASLGVTFQPFSLIGLLIFMAFNGKRIVEILGIQAPSEPPAGIYYLDEEKFEKLKENYQWKSIEELNTIITSGKFTIEAVEAAKKVKEEKTHPNMV</sequence>
<feature type="transmembrane region" description="Helical" evidence="1">
    <location>
        <begin position="61"/>
        <end position="81"/>
    </location>
</feature>
<protein>
    <submittedName>
        <fullName evidence="2">Uncharacterized protein</fullName>
    </submittedName>
</protein>
<keyword evidence="1" id="KW-0812">Transmembrane</keyword>
<evidence type="ECO:0000313" key="3">
    <source>
        <dbReference type="Proteomes" id="UP001501844"/>
    </source>
</evidence>
<keyword evidence="3" id="KW-1185">Reference proteome</keyword>
<feature type="transmembrane region" description="Helical" evidence="1">
    <location>
        <begin position="87"/>
        <end position="108"/>
    </location>
</feature>
<evidence type="ECO:0000313" key="2">
    <source>
        <dbReference type="EMBL" id="GAA4303111.1"/>
    </source>
</evidence>
<organism evidence="2 3">
    <name type="scientific">Nibribacter koreensis</name>
    <dbReference type="NCBI Taxonomy" id="1084519"/>
    <lineage>
        <taxon>Bacteria</taxon>
        <taxon>Pseudomonadati</taxon>
        <taxon>Bacteroidota</taxon>
        <taxon>Cytophagia</taxon>
        <taxon>Cytophagales</taxon>
        <taxon>Hymenobacteraceae</taxon>
        <taxon>Nibribacter</taxon>
    </lineage>
</organism>
<gene>
    <name evidence="2" type="ORF">GCM10023183_15390</name>
</gene>
<comment type="caution">
    <text evidence="2">The sequence shown here is derived from an EMBL/GenBank/DDBJ whole genome shotgun (WGS) entry which is preliminary data.</text>
</comment>
<feature type="transmembrane region" description="Helical" evidence="1">
    <location>
        <begin position="9"/>
        <end position="29"/>
    </location>
</feature>
<accession>A0ABP8FG70</accession>
<evidence type="ECO:0000256" key="1">
    <source>
        <dbReference type="SAM" id="Phobius"/>
    </source>
</evidence>
<keyword evidence="1" id="KW-0472">Membrane</keyword>
<reference evidence="3" key="1">
    <citation type="journal article" date="2019" name="Int. J. Syst. Evol. Microbiol.">
        <title>The Global Catalogue of Microorganisms (GCM) 10K type strain sequencing project: providing services to taxonomists for standard genome sequencing and annotation.</title>
        <authorList>
            <consortium name="The Broad Institute Genomics Platform"/>
            <consortium name="The Broad Institute Genome Sequencing Center for Infectious Disease"/>
            <person name="Wu L."/>
            <person name="Ma J."/>
        </authorList>
    </citation>
    <scope>NUCLEOTIDE SEQUENCE [LARGE SCALE GENOMIC DNA]</scope>
    <source>
        <strain evidence="3">JCM 17917</strain>
    </source>
</reference>